<evidence type="ECO:0000313" key="1">
    <source>
        <dbReference type="EMBL" id="VDN16258.1"/>
    </source>
</evidence>
<dbReference type="EMBL" id="UYRU01065219">
    <property type="protein sequence ID" value="VDN16258.1"/>
    <property type="molecule type" value="Genomic_DNA"/>
</dbReference>
<evidence type="ECO:0000313" key="2">
    <source>
        <dbReference type="Proteomes" id="UP000281553"/>
    </source>
</evidence>
<dbReference type="Proteomes" id="UP000281553">
    <property type="component" value="Unassembled WGS sequence"/>
</dbReference>
<sequence length="123" mass="13823">MQSGSSIEIYLSSPSKGKLTGDYHACAETDHAKREGMVARYGEKAFQWQPKSIFFRHMICAELNLIVTNTTCQLPSSKKTKWVQPPVYALTGRCDHRTGQIWDEELGPGLYLPLGSVYRSGLR</sequence>
<name>A0A3P7M1Y7_DIBLA</name>
<organism evidence="1 2">
    <name type="scientific">Dibothriocephalus latus</name>
    <name type="common">Fish tapeworm</name>
    <name type="synonym">Diphyllobothrium latum</name>
    <dbReference type="NCBI Taxonomy" id="60516"/>
    <lineage>
        <taxon>Eukaryota</taxon>
        <taxon>Metazoa</taxon>
        <taxon>Spiralia</taxon>
        <taxon>Lophotrochozoa</taxon>
        <taxon>Platyhelminthes</taxon>
        <taxon>Cestoda</taxon>
        <taxon>Eucestoda</taxon>
        <taxon>Diphyllobothriidea</taxon>
        <taxon>Diphyllobothriidae</taxon>
        <taxon>Dibothriocephalus</taxon>
    </lineage>
</organism>
<reference evidence="1 2" key="1">
    <citation type="submission" date="2018-11" db="EMBL/GenBank/DDBJ databases">
        <authorList>
            <consortium name="Pathogen Informatics"/>
        </authorList>
    </citation>
    <scope>NUCLEOTIDE SEQUENCE [LARGE SCALE GENOMIC DNA]</scope>
</reference>
<keyword evidence="2" id="KW-1185">Reference proteome</keyword>
<dbReference type="AlphaFoldDB" id="A0A3P7M1Y7"/>
<proteinExistence type="predicted"/>
<gene>
    <name evidence="1" type="ORF">DILT_LOCUS12089</name>
</gene>
<accession>A0A3P7M1Y7</accession>
<protein>
    <submittedName>
        <fullName evidence="1">Uncharacterized protein</fullName>
    </submittedName>
</protein>